<evidence type="ECO:0000313" key="6">
    <source>
        <dbReference type="EMBL" id="PSR96602.1"/>
    </source>
</evidence>
<comment type="caution">
    <text evidence="6">The sequence shown here is derived from an EMBL/GenBank/DDBJ whole genome shotgun (WGS) entry which is preliminary data.</text>
</comment>
<dbReference type="AlphaFoldDB" id="A0A2R6PUB0"/>
<dbReference type="GO" id="GO:0005634">
    <property type="term" value="C:nucleus"/>
    <property type="evidence" value="ECO:0007669"/>
    <property type="project" value="UniProtKB-SubCell"/>
</dbReference>
<dbReference type="Proteomes" id="UP000241394">
    <property type="component" value="Chromosome LG23"/>
</dbReference>
<evidence type="ECO:0000256" key="1">
    <source>
        <dbReference type="ARBA" id="ARBA00004123"/>
    </source>
</evidence>
<evidence type="ECO:0000259" key="5">
    <source>
        <dbReference type="Pfam" id="PF16135"/>
    </source>
</evidence>
<feature type="domain" description="Tify" evidence="5">
    <location>
        <begin position="278"/>
        <end position="309"/>
    </location>
</feature>
<dbReference type="Gramene" id="PSR96602">
    <property type="protein sequence ID" value="PSR96602"/>
    <property type="gene ID" value="CEY00_Acc26654"/>
</dbReference>
<keyword evidence="3 4" id="KW-0539">Nucleus</keyword>
<dbReference type="InterPro" id="IPR031307">
    <property type="entry name" value="Ninja_fam"/>
</dbReference>
<name>A0A2R6PUB0_ACTCC</name>
<comment type="subcellular location">
    <subcellularLocation>
        <location evidence="1 4">Nucleus</location>
    </subcellularLocation>
</comment>
<dbReference type="Pfam" id="PF16136">
    <property type="entry name" value="NLS_NINJA_AFP"/>
    <property type="match status" value="1"/>
</dbReference>
<evidence type="ECO:0000256" key="4">
    <source>
        <dbReference type="RuleBase" id="RU369029"/>
    </source>
</evidence>
<dbReference type="Pfam" id="PF16135">
    <property type="entry name" value="TDBD"/>
    <property type="match status" value="1"/>
</dbReference>
<proteinExistence type="inferred from homology"/>
<dbReference type="STRING" id="1590841.A0A2R6PUB0"/>
<gene>
    <name evidence="6" type="ORF">CEY00_Acc26654</name>
</gene>
<keyword evidence="7" id="KW-1185">Reference proteome</keyword>
<dbReference type="GO" id="GO:0045892">
    <property type="term" value="P:negative regulation of DNA-templated transcription"/>
    <property type="evidence" value="ECO:0007669"/>
    <property type="project" value="TreeGrafter"/>
</dbReference>
<dbReference type="EMBL" id="NKQK01000023">
    <property type="protein sequence ID" value="PSR96602.1"/>
    <property type="molecule type" value="Genomic_DNA"/>
</dbReference>
<dbReference type="PANTHER" id="PTHR31413:SF43">
    <property type="entry name" value="NINJA-FAMILY PROTEIN"/>
    <property type="match status" value="1"/>
</dbReference>
<reference evidence="6 7" key="1">
    <citation type="submission" date="2017-07" db="EMBL/GenBank/DDBJ databases">
        <title>An improved, manually edited Actinidia chinensis var. chinensis (kiwifruit) genome highlights the challenges associated with draft genomes and gene prediction in plants.</title>
        <authorList>
            <person name="Pilkington S."/>
            <person name="Crowhurst R."/>
            <person name="Hilario E."/>
            <person name="Nardozza S."/>
            <person name="Fraser L."/>
            <person name="Peng Y."/>
            <person name="Gunaseelan K."/>
            <person name="Simpson R."/>
            <person name="Tahir J."/>
            <person name="Deroles S."/>
            <person name="Templeton K."/>
            <person name="Luo Z."/>
            <person name="Davy M."/>
            <person name="Cheng C."/>
            <person name="Mcneilage M."/>
            <person name="Scaglione D."/>
            <person name="Liu Y."/>
            <person name="Zhang Q."/>
            <person name="Datson P."/>
            <person name="De Silva N."/>
            <person name="Gardiner S."/>
            <person name="Bassett H."/>
            <person name="Chagne D."/>
            <person name="Mccallum J."/>
            <person name="Dzierzon H."/>
            <person name="Deng C."/>
            <person name="Wang Y.-Y."/>
            <person name="Barron N."/>
            <person name="Manako K."/>
            <person name="Bowen J."/>
            <person name="Foster T."/>
            <person name="Erridge Z."/>
            <person name="Tiffin H."/>
            <person name="Waite C."/>
            <person name="Davies K."/>
            <person name="Grierson E."/>
            <person name="Laing W."/>
            <person name="Kirk R."/>
            <person name="Chen X."/>
            <person name="Wood M."/>
            <person name="Montefiori M."/>
            <person name="Brummell D."/>
            <person name="Schwinn K."/>
            <person name="Catanach A."/>
            <person name="Fullerton C."/>
            <person name="Li D."/>
            <person name="Meiyalaghan S."/>
            <person name="Nieuwenhuizen N."/>
            <person name="Read N."/>
            <person name="Prakash R."/>
            <person name="Hunter D."/>
            <person name="Zhang H."/>
            <person name="Mckenzie M."/>
            <person name="Knabel M."/>
            <person name="Harris A."/>
            <person name="Allan A."/>
            <person name="Chen A."/>
            <person name="Janssen B."/>
            <person name="Plunkett B."/>
            <person name="Dwamena C."/>
            <person name="Voogd C."/>
            <person name="Leif D."/>
            <person name="Lafferty D."/>
            <person name="Souleyre E."/>
            <person name="Varkonyi-Gasic E."/>
            <person name="Gambi F."/>
            <person name="Hanley J."/>
            <person name="Yao J.-L."/>
            <person name="Cheung J."/>
            <person name="David K."/>
            <person name="Warren B."/>
            <person name="Marsh K."/>
            <person name="Snowden K."/>
            <person name="Lin-Wang K."/>
            <person name="Brian L."/>
            <person name="Martinez-Sanchez M."/>
            <person name="Wang M."/>
            <person name="Ileperuma N."/>
            <person name="Macnee N."/>
            <person name="Campin R."/>
            <person name="Mcatee P."/>
            <person name="Drummond R."/>
            <person name="Espley R."/>
            <person name="Ireland H."/>
            <person name="Wu R."/>
            <person name="Atkinson R."/>
            <person name="Karunairetnam S."/>
            <person name="Bulley S."/>
            <person name="Chunkath S."/>
            <person name="Hanley Z."/>
            <person name="Storey R."/>
            <person name="Thrimawithana A."/>
            <person name="Thomson S."/>
            <person name="David C."/>
            <person name="Testolin R."/>
        </authorList>
    </citation>
    <scope>NUCLEOTIDE SEQUENCE [LARGE SCALE GENOMIC DNA]</scope>
    <source>
        <strain evidence="7">cv. Red5</strain>
        <tissue evidence="6">Young leaf</tissue>
    </source>
</reference>
<organism evidence="6 7">
    <name type="scientific">Actinidia chinensis var. chinensis</name>
    <name type="common">Chinese soft-hair kiwi</name>
    <dbReference type="NCBI Taxonomy" id="1590841"/>
    <lineage>
        <taxon>Eukaryota</taxon>
        <taxon>Viridiplantae</taxon>
        <taxon>Streptophyta</taxon>
        <taxon>Embryophyta</taxon>
        <taxon>Tracheophyta</taxon>
        <taxon>Spermatophyta</taxon>
        <taxon>Magnoliopsida</taxon>
        <taxon>eudicotyledons</taxon>
        <taxon>Gunneridae</taxon>
        <taxon>Pentapetalae</taxon>
        <taxon>asterids</taxon>
        <taxon>Ericales</taxon>
        <taxon>Actinidiaceae</taxon>
        <taxon>Actinidia</taxon>
    </lineage>
</organism>
<dbReference type="OMA" id="THMIKES"/>
<evidence type="ECO:0000313" key="7">
    <source>
        <dbReference type="Proteomes" id="UP000241394"/>
    </source>
</evidence>
<sequence length="315" mass="34415">MGEAMHNNEIARSNNSDSYQLDLNLGLSLGGSYTQFPQKSPLFRTTSLNWSESEGSGFLSLARSSSLPTEAEQGLRRLKEMQAMKRMEAKRRMLEKQRSRGGFGGGGSGEEVKFPAVEANSSNWVVESAAKNTALCRAIEKLKSNVAPSGTHMIKESPSAVKIPAVSQPPVNSIAMENGKSAYPANYRSLEKPGTGKPVNPNHAICFGKRENGTPVEPAETEQPTKRVKFSANRTYDPKMMEILRLMPSVTTTGNGPNGRRIEGFLYRYRDRNRQVCIVCVCHGSFLSPAEFIRHAGGGDVAEPMKHITVLPGVL</sequence>
<dbReference type="GO" id="GO:0007165">
    <property type="term" value="P:signal transduction"/>
    <property type="evidence" value="ECO:0007669"/>
    <property type="project" value="InterPro"/>
</dbReference>
<evidence type="ECO:0000256" key="3">
    <source>
        <dbReference type="ARBA" id="ARBA00023242"/>
    </source>
</evidence>
<dbReference type="InterPro" id="IPR032310">
    <property type="entry name" value="NLS_NINJA_AFP-like"/>
</dbReference>
<protein>
    <recommendedName>
        <fullName evidence="4">Ninja-family protein</fullName>
    </recommendedName>
    <alternativeName>
        <fullName evidence="4">ABI-binding protein</fullName>
    </alternativeName>
</protein>
<dbReference type="PANTHER" id="PTHR31413">
    <property type="entry name" value="AFP HOMOLOG 2"/>
    <property type="match status" value="1"/>
</dbReference>
<evidence type="ECO:0000256" key="2">
    <source>
        <dbReference type="ARBA" id="ARBA00006081"/>
    </source>
</evidence>
<dbReference type="InParanoid" id="A0A2R6PUB0"/>
<comment type="function">
    <text evidence="4">Acts as a negative regulator of abscisic acid (ABA) response.</text>
</comment>
<comment type="similarity">
    <text evidence="2 4">Belongs to the Ninja family.</text>
</comment>
<accession>A0A2R6PUB0</accession>
<reference evidence="7" key="2">
    <citation type="journal article" date="2018" name="BMC Genomics">
        <title>A manually annotated Actinidia chinensis var. chinensis (kiwifruit) genome highlights the challenges associated with draft genomes and gene prediction in plants.</title>
        <authorList>
            <person name="Pilkington S.M."/>
            <person name="Crowhurst R."/>
            <person name="Hilario E."/>
            <person name="Nardozza S."/>
            <person name="Fraser L."/>
            <person name="Peng Y."/>
            <person name="Gunaseelan K."/>
            <person name="Simpson R."/>
            <person name="Tahir J."/>
            <person name="Deroles S.C."/>
            <person name="Templeton K."/>
            <person name="Luo Z."/>
            <person name="Davy M."/>
            <person name="Cheng C."/>
            <person name="McNeilage M."/>
            <person name="Scaglione D."/>
            <person name="Liu Y."/>
            <person name="Zhang Q."/>
            <person name="Datson P."/>
            <person name="De Silva N."/>
            <person name="Gardiner S.E."/>
            <person name="Bassett H."/>
            <person name="Chagne D."/>
            <person name="McCallum J."/>
            <person name="Dzierzon H."/>
            <person name="Deng C."/>
            <person name="Wang Y.Y."/>
            <person name="Barron L."/>
            <person name="Manako K."/>
            <person name="Bowen J."/>
            <person name="Foster T.M."/>
            <person name="Erridge Z.A."/>
            <person name="Tiffin H."/>
            <person name="Waite C.N."/>
            <person name="Davies K.M."/>
            <person name="Grierson E.P."/>
            <person name="Laing W.A."/>
            <person name="Kirk R."/>
            <person name="Chen X."/>
            <person name="Wood M."/>
            <person name="Montefiori M."/>
            <person name="Brummell D.A."/>
            <person name="Schwinn K.E."/>
            <person name="Catanach A."/>
            <person name="Fullerton C."/>
            <person name="Li D."/>
            <person name="Meiyalaghan S."/>
            <person name="Nieuwenhuizen N."/>
            <person name="Read N."/>
            <person name="Prakash R."/>
            <person name="Hunter D."/>
            <person name="Zhang H."/>
            <person name="McKenzie M."/>
            <person name="Knabel M."/>
            <person name="Harris A."/>
            <person name="Allan A.C."/>
            <person name="Gleave A."/>
            <person name="Chen A."/>
            <person name="Janssen B.J."/>
            <person name="Plunkett B."/>
            <person name="Ampomah-Dwamena C."/>
            <person name="Voogd C."/>
            <person name="Leif D."/>
            <person name="Lafferty D."/>
            <person name="Souleyre E.J.F."/>
            <person name="Varkonyi-Gasic E."/>
            <person name="Gambi F."/>
            <person name="Hanley J."/>
            <person name="Yao J.L."/>
            <person name="Cheung J."/>
            <person name="David K.M."/>
            <person name="Warren B."/>
            <person name="Marsh K."/>
            <person name="Snowden K.C."/>
            <person name="Lin-Wang K."/>
            <person name="Brian L."/>
            <person name="Martinez-Sanchez M."/>
            <person name="Wang M."/>
            <person name="Ileperuma N."/>
            <person name="Macnee N."/>
            <person name="Campin R."/>
            <person name="McAtee P."/>
            <person name="Drummond R.S.M."/>
            <person name="Espley R.V."/>
            <person name="Ireland H.S."/>
            <person name="Wu R."/>
            <person name="Atkinson R.G."/>
            <person name="Karunairetnam S."/>
            <person name="Bulley S."/>
            <person name="Chunkath S."/>
            <person name="Hanley Z."/>
            <person name="Storey R."/>
            <person name="Thrimawithana A.H."/>
            <person name="Thomson S."/>
            <person name="David C."/>
            <person name="Testolin R."/>
            <person name="Huang H."/>
            <person name="Hellens R.P."/>
            <person name="Schaffer R.J."/>
        </authorList>
    </citation>
    <scope>NUCLEOTIDE SEQUENCE [LARGE SCALE GENOMIC DNA]</scope>
    <source>
        <strain evidence="7">cv. Red5</strain>
    </source>
</reference>
<dbReference type="InterPro" id="IPR032308">
    <property type="entry name" value="TDBD"/>
</dbReference>
<dbReference type="OrthoDB" id="667358at2759"/>